<evidence type="ECO:0000313" key="1">
    <source>
        <dbReference type="EMBL" id="RIA91675.1"/>
    </source>
</evidence>
<accession>A0A397T5S1</accession>
<gene>
    <name evidence="1" type="ORF">C1645_805085</name>
</gene>
<protein>
    <submittedName>
        <fullName evidence="1">Uncharacterized protein</fullName>
    </submittedName>
</protein>
<organism evidence="1 2">
    <name type="scientific">Glomus cerebriforme</name>
    <dbReference type="NCBI Taxonomy" id="658196"/>
    <lineage>
        <taxon>Eukaryota</taxon>
        <taxon>Fungi</taxon>
        <taxon>Fungi incertae sedis</taxon>
        <taxon>Mucoromycota</taxon>
        <taxon>Glomeromycotina</taxon>
        <taxon>Glomeromycetes</taxon>
        <taxon>Glomerales</taxon>
        <taxon>Glomeraceae</taxon>
        <taxon>Glomus</taxon>
    </lineage>
</organism>
<proteinExistence type="predicted"/>
<dbReference type="STRING" id="658196.A0A397T5S1"/>
<evidence type="ECO:0000313" key="2">
    <source>
        <dbReference type="Proteomes" id="UP000265703"/>
    </source>
</evidence>
<comment type="caution">
    <text evidence="1">The sequence shown here is derived from an EMBL/GenBank/DDBJ whole genome shotgun (WGS) entry which is preliminary data.</text>
</comment>
<dbReference type="OrthoDB" id="2425774at2759"/>
<dbReference type="Proteomes" id="UP000265703">
    <property type="component" value="Unassembled WGS sequence"/>
</dbReference>
<sequence length="269" mass="31791">MTAIRNDIVFAAYSRVYTLMDSTIYDTLDKAHEFKTKTILADESLTYDEKSEVIKLLNKDYDFFKILYNEGIKRICENCQNECLATLYCEYCVRNYLKMNFSNWTSGNGDIDDLIQKCQLETLRPDMIVEWIPYNNLQDIKYLTKGGCSEIYTATWIDGDYYEWNSKEKQLKRFGNQGVILKKLENVESANRNWFEEGKSHLTINIQNDHERETVQQLKKHDHMDIDDDDDVYNNSNFHSEEQDDLEISNGRCHIEVKELLPPPNFYNK</sequence>
<name>A0A397T5S1_9GLOM</name>
<reference evidence="1 2" key="1">
    <citation type="submission" date="2018-06" db="EMBL/GenBank/DDBJ databases">
        <title>Comparative genomics reveals the genomic features of Rhizophagus irregularis, R. cerebriforme, R. diaphanum and Gigaspora rosea, and their symbiotic lifestyle signature.</title>
        <authorList>
            <person name="Morin E."/>
            <person name="San Clemente H."/>
            <person name="Chen E.C.H."/>
            <person name="De La Providencia I."/>
            <person name="Hainaut M."/>
            <person name="Kuo A."/>
            <person name="Kohler A."/>
            <person name="Murat C."/>
            <person name="Tang N."/>
            <person name="Roy S."/>
            <person name="Loubradou J."/>
            <person name="Henrissat B."/>
            <person name="Grigoriev I.V."/>
            <person name="Corradi N."/>
            <person name="Roux C."/>
            <person name="Martin F.M."/>
        </authorList>
    </citation>
    <scope>NUCLEOTIDE SEQUENCE [LARGE SCALE GENOMIC DNA]</scope>
    <source>
        <strain evidence="1 2">DAOM 227022</strain>
    </source>
</reference>
<keyword evidence="2" id="KW-1185">Reference proteome</keyword>
<dbReference type="AlphaFoldDB" id="A0A397T5S1"/>
<dbReference type="EMBL" id="QKYT01000145">
    <property type="protein sequence ID" value="RIA91675.1"/>
    <property type="molecule type" value="Genomic_DNA"/>
</dbReference>